<dbReference type="AlphaFoldDB" id="A0A9D4C6A2"/>
<evidence type="ECO:0000313" key="1">
    <source>
        <dbReference type="EMBL" id="KAH3718000.1"/>
    </source>
</evidence>
<organism evidence="1 2">
    <name type="scientific">Dreissena polymorpha</name>
    <name type="common">Zebra mussel</name>
    <name type="synonym">Mytilus polymorpha</name>
    <dbReference type="NCBI Taxonomy" id="45954"/>
    <lineage>
        <taxon>Eukaryota</taxon>
        <taxon>Metazoa</taxon>
        <taxon>Spiralia</taxon>
        <taxon>Lophotrochozoa</taxon>
        <taxon>Mollusca</taxon>
        <taxon>Bivalvia</taxon>
        <taxon>Autobranchia</taxon>
        <taxon>Heteroconchia</taxon>
        <taxon>Euheterodonta</taxon>
        <taxon>Imparidentia</taxon>
        <taxon>Neoheterodontei</taxon>
        <taxon>Myida</taxon>
        <taxon>Dreissenoidea</taxon>
        <taxon>Dreissenidae</taxon>
        <taxon>Dreissena</taxon>
    </lineage>
</organism>
<dbReference type="EMBL" id="JAIWYP010000013">
    <property type="protein sequence ID" value="KAH3718000.1"/>
    <property type="molecule type" value="Genomic_DNA"/>
</dbReference>
<evidence type="ECO:0000313" key="2">
    <source>
        <dbReference type="Proteomes" id="UP000828390"/>
    </source>
</evidence>
<accession>A0A9D4C6A2</accession>
<reference evidence="1" key="1">
    <citation type="journal article" date="2019" name="bioRxiv">
        <title>The Genome of the Zebra Mussel, Dreissena polymorpha: A Resource for Invasive Species Research.</title>
        <authorList>
            <person name="McCartney M.A."/>
            <person name="Auch B."/>
            <person name="Kono T."/>
            <person name="Mallez S."/>
            <person name="Zhang Y."/>
            <person name="Obille A."/>
            <person name="Becker A."/>
            <person name="Abrahante J.E."/>
            <person name="Garbe J."/>
            <person name="Badalamenti J.P."/>
            <person name="Herman A."/>
            <person name="Mangelson H."/>
            <person name="Liachko I."/>
            <person name="Sullivan S."/>
            <person name="Sone E.D."/>
            <person name="Koren S."/>
            <person name="Silverstein K.A.T."/>
            <person name="Beckman K.B."/>
            <person name="Gohl D.M."/>
        </authorList>
    </citation>
    <scope>NUCLEOTIDE SEQUENCE</scope>
    <source>
        <strain evidence="1">Duluth1</strain>
        <tissue evidence="1">Whole animal</tissue>
    </source>
</reference>
<comment type="caution">
    <text evidence="1">The sequence shown here is derived from an EMBL/GenBank/DDBJ whole genome shotgun (WGS) entry which is preliminary data.</text>
</comment>
<protein>
    <submittedName>
        <fullName evidence="1">Uncharacterized protein</fullName>
    </submittedName>
</protein>
<proteinExistence type="predicted"/>
<gene>
    <name evidence="1" type="ORF">DPMN_060797</name>
</gene>
<sequence>MEGLDFDLVRSILKISPKETHYLSFPAQYEIIIIINPLTGFVVGGNEGRRYRNPPPVRSVVCC</sequence>
<keyword evidence="2" id="KW-1185">Reference proteome</keyword>
<name>A0A9D4C6A2_DREPO</name>
<dbReference type="Proteomes" id="UP000828390">
    <property type="component" value="Unassembled WGS sequence"/>
</dbReference>
<reference evidence="1" key="2">
    <citation type="submission" date="2020-11" db="EMBL/GenBank/DDBJ databases">
        <authorList>
            <person name="McCartney M.A."/>
            <person name="Auch B."/>
            <person name="Kono T."/>
            <person name="Mallez S."/>
            <person name="Becker A."/>
            <person name="Gohl D.M."/>
            <person name="Silverstein K.A.T."/>
            <person name="Koren S."/>
            <person name="Bechman K.B."/>
            <person name="Herman A."/>
            <person name="Abrahante J.E."/>
            <person name="Garbe J."/>
        </authorList>
    </citation>
    <scope>NUCLEOTIDE SEQUENCE</scope>
    <source>
        <strain evidence="1">Duluth1</strain>
        <tissue evidence="1">Whole animal</tissue>
    </source>
</reference>